<evidence type="ECO:0000313" key="1">
    <source>
        <dbReference type="EMBL" id="MBB5038272.1"/>
    </source>
</evidence>
<dbReference type="Proteomes" id="UP000534294">
    <property type="component" value="Unassembled WGS sequence"/>
</dbReference>
<protein>
    <submittedName>
        <fullName evidence="1">Uncharacterized protein</fullName>
    </submittedName>
</protein>
<reference evidence="1 2" key="1">
    <citation type="submission" date="2020-08" db="EMBL/GenBank/DDBJ databases">
        <title>Genomic Encyclopedia of Type Strains, Phase IV (KMG-IV): sequencing the most valuable type-strain genomes for metagenomic binning, comparative biology and taxonomic classification.</title>
        <authorList>
            <person name="Goeker M."/>
        </authorList>
    </citation>
    <scope>NUCLEOTIDE SEQUENCE [LARGE SCALE GENOMIC DNA]</scope>
    <source>
        <strain evidence="1 2">DSM 12251</strain>
    </source>
</reference>
<keyword evidence="2" id="KW-1185">Reference proteome</keyword>
<proteinExistence type="predicted"/>
<organism evidence="1 2">
    <name type="scientific">Prosthecobacter dejongeii</name>
    <dbReference type="NCBI Taxonomy" id="48465"/>
    <lineage>
        <taxon>Bacteria</taxon>
        <taxon>Pseudomonadati</taxon>
        <taxon>Verrucomicrobiota</taxon>
        <taxon>Verrucomicrobiia</taxon>
        <taxon>Verrucomicrobiales</taxon>
        <taxon>Verrucomicrobiaceae</taxon>
        <taxon>Prosthecobacter</taxon>
    </lineage>
</organism>
<name>A0A7W7YLK7_9BACT</name>
<gene>
    <name evidence="1" type="ORF">HNQ64_002530</name>
</gene>
<accession>A0A7W7YLK7</accession>
<dbReference type="EMBL" id="JACHIF010000004">
    <property type="protein sequence ID" value="MBB5038272.1"/>
    <property type="molecule type" value="Genomic_DNA"/>
</dbReference>
<evidence type="ECO:0000313" key="2">
    <source>
        <dbReference type="Proteomes" id="UP000534294"/>
    </source>
</evidence>
<dbReference type="AlphaFoldDB" id="A0A7W7YLK7"/>
<comment type="caution">
    <text evidence="1">The sequence shown here is derived from an EMBL/GenBank/DDBJ whole genome shotgun (WGS) entry which is preliminary data.</text>
</comment>
<sequence>MEWITRYLKKRWQPKIAFRTAFDLELWGTRYVPGLPGDNPVKEAYRFERSAGFCFARDFRSFGDYILAGVVPQSQIVAQYYRFDGEFDDGIVKGAWKAEEETDLYKYPDGIALHFVRHLKDFDRHVYRLLQERRKPIEIPTVRDTSQY</sequence>